<evidence type="ECO:0000313" key="1">
    <source>
        <dbReference type="EMBL" id="GEM16202.1"/>
    </source>
</evidence>
<organism evidence="1 2">
    <name type="scientific">Gluconobacter oxydans NBRC 3293</name>
    <dbReference type="NCBI Taxonomy" id="1315969"/>
    <lineage>
        <taxon>Bacteria</taxon>
        <taxon>Pseudomonadati</taxon>
        <taxon>Pseudomonadota</taxon>
        <taxon>Alphaproteobacteria</taxon>
        <taxon>Acetobacterales</taxon>
        <taxon>Acetobacteraceae</taxon>
        <taxon>Gluconobacter</taxon>
    </lineage>
</organism>
<name>A0A829WZ78_GLUOY</name>
<evidence type="ECO:0000313" key="2">
    <source>
        <dbReference type="Proteomes" id="UP000484858"/>
    </source>
</evidence>
<dbReference type="AlphaFoldDB" id="A0A829WZ78"/>
<gene>
    <name evidence="1" type="ORF">NBRC3293_0699</name>
</gene>
<protein>
    <submittedName>
        <fullName evidence="1">Uncharacterized protein</fullName>
    </submittedName>
</protein>
<dbReference type="Proteomes" id="UP000484858">
    <property type="component" value="Unassembled WGS sequence"/>
</dbReference>
<proteinExistence type="predicted"/>
<sequence>MSATGPACIMSDGHRCAVLQYMQASDIPSGNTDQWRHLATAAKVA</sequence>
<reference evidence="1 2" key="1">
    <citation type="submission" date="2013-04" db="EMBL/GenBank/DDBJ databases">
        <title>Gluconobacter oxydans NBRC 3293 whole genome sequence.</title>
        <authorList>
            <person name="Matsutani M."/>
            <person name="Yakushi T."/>
            <person name="Matsushita K."/>
        </authorList>
    </citation>
    <scope>NUCLEOTIDE SEQUENCE [LARGE SCALE GENOMIC DNA]</scope>
    <source>
        <strain evidence="1 2">NBRC 3293</strain>
    </source>
</reference>
<accession>A0A829WZ78</accession>
<comment type="caution">
    <text evidence="1">The sequence shown here is derived from an EMBL/GenBank/DDBJ whole genome shotgun (WGS) entry which is preliminary data.</text>
</comment>
<dbReference type="EMBL" id="BARJ01000003">
    <property type="protein sequence ID" value="GEM16202.1"/>
    <property type="molecule type" value="Genomic_DNA"/>
</dbReference>